<dbReference type="AlphaFoldDB" id="A0A892ZHN2"/>
<dbReference type="InterPro" id="IPR025349">
    <property type="entry name" value="DUF4253"/>
</dbReference>
<gene>
    <name evidence="2" type="ORF">JQU52_11545</name>
</gene>
<dbReference type="KEGG" id="ptes:JQU52_11545"/>
<organism evidence="2 3">
    <name type="scientific">Paralysiella testudinis</name>
    <dbReference type="NCBI Taxonomy" id="2809020"/>
    <lineage>
        <taxon>Bacteria</taxon>
        <taxon>Pseudomonadati</taxon>
        <taxon>Pseudomonadota</taxon>
        <taxon>Betaproteobacteria</taxon>
        <taxon>Neisseriales</taxon>
        <taxon>Neisseriaceae</taxon>
        <taxon>Paralysiella</taxon>
    </lineage>
</organism>
<dbReference type="EMBL" id="CP069798">
    <property type="protein sequence ID" value="QRQ81337.1"/>
    <property type="molecule type" value="Genomic_DNA"/>
</dbReference>
<dbReference type="Proteomes" id="UP000653156">
    <property type="component" value="Chromosome"/>
</dbReference>
<evidence type="ECO:0000313" key="3">
    <source>
        <dbReference type="Proteomes" id="UP000653156"/>
    </source>
</evidence>
<sequence>MSWLKKLFGKHNAIQSEHPSEEPLTFPFELIKVSGEDALSTLLQLRNSQERTPVVLGDKEDLIRIRECIEYDDEDPSKIISKGLSINIQEWLDTQIEEDPNYYHFEFSGVDIEEPPPTAPLTLASEILTGEPKSEVFIALIPTKNAWEVPAYLKIGGWNSCPSTEAHVAFFKYWYDRYGAVVTGIGPDTIEFSVENPPETPELAMLLAREQYVYCADIVYQGVQSVENLSLVLLRGCNWYFWWD</sequence>
<name>A0A892ZHN2_9NEIS</name>
<accession>A0A892ZHN2</accession>
<keyword evidence="3" id="KW-1185">Reference proteome</keyword>
<protein>
    <submittedName>
        <fullName evidence="2">DUF4253 domain-containing protein</fullName>
    </submittedName>
</protein>
<evidence type="ECO:0000313" key="2">
    <source>
        <dbReference type="EMBL" id="QRQ81337.1"/>
    </source>
</evidence>
<dbReference type="RefSeq" id="WP_230338631.1">
    <property type="nucleotide sequence ID" value="NZ_CP069798.1"/>
</dbReference>
<evidence type="ECO:0000259" key="1">
    <source>
        <dbReference type="Pfam" id="PF14062"/>
    </source>
</evidence>
<reference evidence="2" key="1">
    <citation type="submission" date="2021-02" db="EMBL/GenBank/DDBJ databases">
        <title>Neisseriaceae sp. 26B isolated from the cloaca of a Common Toad-headed Turtle (Mesoclemmys nasuta).</title>
        <authorList>
            <person name="Spergser J."/>
            <person name="Busse H.-J."/>
        </authorList>
    </citation>
    <scope>NUCLEOTIDE SEQUENCE</scope>
    <source>
        <strain evidence="2">26B</strain>
    </source>
</reference>
<dbReference type="Pfam" id="PF14062">
    <property type="entry name" value="DUF4253"/>
    <property type="match status" value="1"/>
</dbReference>
<proteinExistence type="predicted"/>
<feature type="domain" description="DUF4253" evidence="1">
    <location>
        <begin position="138"/>
        <end position="244"/>
    </location>
</feature>